<reference evidence="8" key="1">
    <citation type="journal article" date="2020" name="Microb. Genom.">
        <title>Genetic diversity of clinical and environmental Mucorales isolates obtained from an investigation of mucormycosis cases among solid organ transplant recipients.</title>
        <authorList>
            <person name="Nguyen M.H."/>
            <person name="Kaul D."/>
            <person name="Muto C."/>
            <person name="Cheng S.J."/>
            <person name="Richter R.A."/>
            <person name="Bruno V.M."/>
            <person name="Liu G."/>
            <person name="Beyhan S."/>
            <person name="Sundermann A.J."/>
            <person name="Mounaud S."/>
            <person name="Pasculle A.W."/>
            <person name="Nierman W.C."/>
            <person name="Driscoll E."/>
            <person name="Cumbie R."/>
            <person name="Clancy C.J."/>
            <person name="Dupont C.L."/>
        </authorList>
    </citation>
    <scope>NUCLEOTIDE SEQUENCE</scope>
    <source>
        <strain evidence="8">GL16</strain>
    </source>
</reference>
<dbReference type="HAMAP" id="MF_01876">
    <property type="entry name" value="PsiMP_glycosidase"/>
    <property type="match status" value="1"/>
</dbReference>
<keyword evidence="2" id="KW-0479">Metal-binding</keyword>
<evidence type="ECO:0008006" key="10">
    <source>
        <dbReference type="Google" id="ProtNLM"/>
    </source>
</evidence>
<dbReference type="OrthoDB" id="191150at2759"/>
<evidence type="ECO:0000256" key="4">
    <source>
        <dbReference type="ARBA" id="ARBA00023211"/>
    </source>
</evidence>
<dbReference type="Proteomes" id="UP000717996">
    <property type="component" value="Unassembled WGS sequence"/>
</dbReference>
<evidence type="ECO:0000256" key="2">
    <source>
        <dbReference type="ARBA" id="ARBA00022723"/>
    </source>
</evidence>
<dbReference type="Pfam" id="PF04227">
    <property type="entry name" value="Indigoidine_A"/>
    <property type="match status" value="1"/>
</dbReference>
<feature type="region of interest" description="Disordered" evidence="7">
    <location>
        <begin position="396"/>
        <end position="424"/>
    </location>
</feature>
<comment type="caution">
    <text evidence="8">The sequence shown here is derived from an EMBL/GenBank/DDBJ whole genome shotgun (WGS) entry which is preliminary data.</text>
</comment>
<dbReference type="GO" id="GO:0017128">
    <property type="term" value="F:phospholipid scramblase activity"/>
    <property type="evidence" value="ECO:0007669"/>
    <property type="project" value="InterPro"/>
</dbReference>
<dbReference type="PANTHER" id="PTHR42909:SF1">
    <property type="entry name" value="CARBOHYDRATE KINASE PFKB DOMAIN-CONTAINING PROTEIN"/>
    <property type="match status" value="1"/>
</dbReference>
<gene>
    <name evidence="8" type="ORF">G6F51_002100</name>
</gene>
<dbReference type="GO" id="GO:0016798">
    <property type="term" value="F:hydrolase activity, acting on glycosyl bonds"/>
    <property type="evidence" value="ECO:0007669"/>
    <property type="project" value="UniProtKB-KW"/>
</dbReference>
<dbReference type="InterPro" id="IPR007342">
    <property type="entry name" value="PsuG"/>
</dbReference>
<sequence>MISRLFQNNPKHSIPYPVVSKRGLVYLDELMAWLTANTSRWLYPILGVHHVPILESESVTDKVEVKSKLNFDCANTLNSTMFRNRMAFYASLLKRTNPVGRIAYSSLRRPRQLGPRSRVLNHVETMRPKPTRTLLQEHNVDSVVYEKPSPTDVDTLVEVPVDKDHHVVQPNTSSAALLTQSALAVCRQIEMMNVFLGYEQANRYKILDPQGNLLGYILEEEGLGKSISRQLLRTHRKMNATVINPEGEVMFKIMRPYSLVNSRIFIYTAQDELVGEVQQRWHLLRRKYDLFIGKTQFATIDTPFLGWDFNLQDEKGGVLGNVNRNFVGFAREIFTDTGEYVLRMDAVEGNSRGMSLDERAVTLACAISIDFDYFSRHSSHGGGGFLPFPMFGYGGGREEQEVNQDPQAGMAEPPASPDIPPTTNEYGDPWLTDEQAGSIADRFIITPEIKDALKRQAPVVALESTIISHGMPYPQNVETARSVEDIVREQGAIPATIAILNGKVHVGLTEEHLEYLGKTGREAIKTSRRDLPIVLSQNKTGATTVASTMLLARAAGIPIFVTGGIGGVHRGASESFDISADLSELGRTSVAVICAGVKSILDIHKTLEVLETQGVTVTTVGKTRAFPAFYTPDSGFSSPYHVESPLDAAKAILANHQLEMNSGMVFAVPIPKESAANTQSIQEAIDTAIHEARSNDIKGKEETPFLLKRITELTRGESLAANIALVKNNAKMGGQIAVELSKLKNQEFSST</sequence>
<keyword evidence="3" id="KW-0378">Hydrolase</keyword>
<evidence type="ECO:0000256" key="1">
    <source>
        <dbReference type="ARBA" id="ARBA00005350"/>
    </source>
</evidence>
<name>A0A9P6YKP8_RHIOR</name>
<accession>A0A9P6YKP8</accession>
<evidence type="ECO:0000256" key="5">
    <source>
        <dbReference type="ARBA" id="ARBA00023239"/>
    </source>
</evidence>
<keyword evidence="4" id="KW-0464">Manganese</keyword>
<dbReference type="AlphaFoldDB" id="A0A9P6YKP8"/>
<dbReference type="GO" id="GO:0004730">
    <property type="term" value="F:pseudouridylate synthase activity"/>
    <property type="evidence" value="ECO:0007669"/>
    <property type="project" value="InterPro"/>
</dbReference>
<organism evidence="8 9">
    <name type="scientific">Rhizopus oryzae</name>
    <name type="common">Mucormycosis agent</name>
    <name type="synonym">Rhizopus arrhizus var. delemar</name>
    <dbReference type="NCBI Taxonomy" id="64495"/>
    <lineage>
        <taxon>Eukaryota</taxon>
        <taxon>Fungi</taxon>
        <taxon>Fungi incertae sedis</taxon>
        <taxon>Mucoromycota</taxon>
        <taxon>Mucoromycotina</taxon>
        <taxon>Mucoromycetes</taxon>
        <taxon>Mucorales</taxon>
        <taxon>Mucorineae</taxon>
        <taxon>Rhizopodaceae</taxon>
        <taxon>Rhizopus</taxon>
    </lineage>
</organism>
<evidence type="ECO:0000313" key="8">
    <source>
        <dbReference type="EMBL" id="KAG1551018.1"/>
    </source>
</evidence>
<dbReference type="GO" id="GO:0005737">
    <property type="term" value="C:cytoplasm"/>
    <property type="evidence" value="ECO:0007669"/>
    <property type="project" value="TreeGrafter"/>
</dbReference>
<dbReference type="InterPro" id="IPR005552">
    <property type="entry name" value="Scramblase"/>
</dbReference>
<protein>
    <recommendedName>
        <fullName evidence="10">Pseudouridine-5'-phosphate glycosidase</fullName>
    </recommendedName>
</protein>
<keyword evidence="6" id="KW-0326">Glycosidase</keyword>
<evidence type="ECO:0000256" key="7">
    <source>
        <dbReference type="SAM" id="MobiDB-lite"/>
    </source>
</evidence>
<evidence type="ECO:0000256" key="6">
    <source>
        <dbReference type="ARBA" id="ARBA00023295"/>
    </source>
</evidence>
<evidence type="ECO:0000313" key="9">
    <source>
        <dbReference type="Proteomes" id="UP000717996"/>
    </source>
</evidence>
<dbReference type="InterPro" id="IPR022830">
    <property type="entry name" value="Indigdn_synthA-like"/>
</dbReference>
<dbReference type="Pfam" id="PF03803">
    <property type="entry name" value="Scramblase"/>
    <property type="match status" value="1"/>
</dbReference>
<dbReference type="GO" id="GO:0046872">
    <property type="term" value="F:metal ion binding"/>
    <property type="evidence" value="ECO:0007669"/>
    <property type="project" value="UniProtKB-KW"/>
</dbReference>
<dbReference type="PANTHER" id="PTHR42909">
    <property type="entry name" value="ZGC:136858"/>
    <property type="match status" value="1"/>
</dbReference>
<keyword evidence="5" id="KW-0456">Lyase</keyword>
<dbReference type="Gene3D" id="3.40.1790.10">
    <property type="entry name" value="Indigoidine synthase domain"/>
    <property type="match status" value="1"/>
</dbReference>
<proteinExistence type="inferred from homology"/>
<dbReference type="EMBL" id="JAANIT010000173">
    <property type="protein sequence ID" value="KAG1551018.1"/>
    <property type="molecule type" value="Genomic_DNA"/>
</dbReference>
<dbReference type="SUPFAM" id="SSF110581">
    <property type="entry name" value="Indigoidine synthase A-like"/>
    <property type="match status" value="1"/>
</dbReference>
<comment type="similarity">
    <text evidence="1">Belongs to the phospholipid scramblase family.</text>
</comment>
<evidence type="ECO:0000256" key="3">
    <source>
        <dbReference type="ARBA" id="ARBA00022801"/>
    </source>
</evidence>